<evidence type="ECO:0008006" key="4">
    <source>
        <dbReference type="Google" id="ProtNLM"/>
    </source>
</evidence>
<sequence>MATPYTSRRLRGAALGLAVLAPLVLAGCDKPTPGVTAFAGSSSHRADAACWSQKSSSPVQESACDATATDVEVGAGDTVGISVDKDVADAGWKVQIGDGQQAQVVTPKTLKTTHFKLPVGSSLTQDFPLTVVAFDKSGQQVRGIWKFRLVPA</sequence>
<dbReference type="RefSeq" id="WP_121194900.1">
    <property type="nucleotide sequence ID" value="NZ_RBWV01000016.1"/>
</dbReference>
<evidence type="ECO:0000313" key="2">
    <source>
        <dbReference type="EMBL" id="RKS68521.1"/>
    </source>
</evidence>
<feature type="signal peptide" evidence="1">
    <location>
        <begin position="1"/>
        <end position="26"/>
    </location>
</feature>
<protein>
    <recommendedName>
        <fullName evidence="4">DUF2771 domain-containing protein</fullName>
    </recommendedName>
</protein>
<organism evidence="2 3">
    <name type="scientific">Motilibacter peucedani</name>
    <dbReference type="NCBI Taxonomy" id="598650"/>
    <lineage>
        <taxon>Bacteria</taxon>
        <taxon>Bacillati</taxon>
        <taxon>Actinomycetota</taxon>
        <taxon>Actinomycetes</taxon>
        <taxon>Motilibacterales</taxon>
        <taxon>Motilibacteraceae</taxon>
        <taxon>Motilibacter</taxon>
    </lineage>
</organism>
<dbReference type="InParanoid" id="A0A420XK51"/>
<name>A0A420XK51_9ACTN</name>
<dbReference type="Proteomes" id="UP000281955">
    <property type="component" value="Unassembled WGS sequence"/>
</dbReference>
<proteinExistence type="predicted"/>
<dbReference type="AlphaFoldDB" id="A0A420XK51"/>
<evidence type="ECO:0000256" key="1">
    <source>
        <dbReference type="SAM" id="SignalP"/>
    </source>
</evidence>
<feature type="chain" id="PRO_5039180417" description="DUF2771 domain-containing protein" evidence="1">
    <location>
        <begin position="27"/>
        <end position="152"/>
    </location>
</feature>
<evidence type="ECO:0000313" key="3">
    <source>
        <dbReference type="Proteomes" id="UP000281955"/>
    </source>
</evidence>
<dbReference type="EMBL" id="RBWV01000016">
    <property type="protein sequence ID" value="RKS68521.1"/>
    <property type="molecule type" value="Genomic_DNA"/>
</dbReference>
<keyword evidence="3" id="KW-1185">Reference proteome</keyword>
<comment type="caution">
    <text evidence="2">The sequence shown here is derived from an EMBL/GenBank/DDBJ whole genome shotgun (WGS) entry which is preliminary data.</text>
</comment>
<gene>
    <name evidence="2" type="ORF">CLV35_3649</name>
</gene>
<keyword evidence="1" id="KW-0732">Signal</keyword>
<accession>A0A420XK51</accession>
<dbReference type="OrthoDB" id="5185019at2"/>
<reference evidence="2 3" key="1">
    <citation type="submission" date="2018-10" db="EMBL/GenBank/DDBJ databases">
        <title>Genomic Encyclopedia of Archaeal and Bacterial Type Strains, Phase II (KMG-II): from individual species to whole genera.</title>
        <authorList>
            <person name="Goeker M."/>
        </authorList>
    </citation>
    <scope>NUCLEOTIDE SEQUENCE [LARGE SCALE GENOMIC DNA]</scope>
    <source>
        <strain evidence="2 3">RP-AC37</strain>
    </source>
</reference>